<sequence length="52" mass="5780">MVAPQMKKSVFEDIMRPSWASNQQSTVARNLVTIGLRIIEPGTEHVHGPAFC</sequence>
<evidence type="ECO:0000313" key="2">
    <source>
        <dbReference type="Proteomes" id="UP000015106"/>
    </source>
</evidence>
<evidence type="ECO:0000313" key="1">
    <source>
        <dbReference type="EnsemblPlants" id="TuG1812G0200002616.01.T01"/>
    </source>
</evidence>
<dbReference type="Gramene" id="TuG1812G0200002616.01.T01">
    <property type="protein sequence ID" value="TuG1812G0200002616.01.T01"/>
    <property type="gene ID" value="TuG1812G0200002616.01"/>
</dbReference>
<keyword evidence="2" id="KW-1185">Reference proteome</keyword>
<name>A0A8R7PE52_TRIUA</name>
<accession>A0A8R7PE52</accession>
<reference evidence="2" key="1">
    <citation type="journal article" date="2013" name="Nature">
        <title>Draft genome of the wheat A-genome progenitor Triticum urartu.</title>
        <authorList>
            <person name="Ling H.Q."/>
            <person name="Zhao S."/>
            <person name="Liu D."/>
            <person name="Wang J."/>
            <person name="Sun H."/>
            <person name="Zhang C."/>
            <person name="Fan H."/>
            <person name="Li D."/>
            <person name="Dong L."/>
            <person name="Tao Y."/>
            <person name="Gao C."/>
            <person name="Wu H."/>
            <person name="Li Y."/>
            <person name="Cui Y."/>
            <person name="Guo X."/>
            <person name="Zheng S."/>
            <person name="Wang B."/>
            <person name="Yu K."/>
            <person name="Liang Q."/>
            <person name="Yang W."/>
            <person name="Lou X."/>
            <person name="Chen J."/>
            <person name="Feng M."/>
            <person name="Jian J."/>
            <person name="Zhang X."/>
            <person name="Luo G."/>
            <person name="Jiang Y."/>
            <person name="Liu J."/>
            <person name="Wang Z."/>
            <person name="Sha Y."/>
            <person name="Zhang B."/>
            <person name="Wu H."/>
            <person name="Tang D."/>
            <person name="Shen Q."/>
            <person name="Xue P."/>
            <person name="Zou S."/>
            <person name="Wang X."/>
            <person name="Liu X."/>
            <person name="Wang F."/>
            <person name="Yang Y."/>
            <person name="An X."/>
            <person name="Dong Z."/>
            <person name="Zhang K."/>
            <person name="Zhang X."/>
            <person name="Luo M.C."/>
            <person name="Dvorak J."/>
            <person name="Tong Y."/>
            <person name="Wang J."/>
            <person name="Yang H."/>
            <person name="Li Z."/>
            <person name="Wang D."/>
            <person name="Zhang A."/>
            <person name="Wang J."/>
        </authorList>
    </citation>
    <scope>NUCLEOTIDE SEQUENCE</scope>
    <source>
        <strain evidence="2">cv. G1812</strain>
    </source>
</reference>
<dbReference type="Proteomes" id="UP000015106">
    <property type="component" value="Chromosome 2"/>
</dbReference>
<reference evidence="1" key="3">
    <citation type="submission" date="2022-06" db="UniProtKB">
        <authorList>
            <consortium name="EnsemblPlants"/>
        </authorList>
    </citation>
    <scope>IDENTIFICATION</scope>
</reference>
<protein>
    <submittedName>
        <fullName evidence="1">Uncharacterized protein</fullName>
    </submittedName>
</protein>
<dbReference type="EnsemblPlants" id="TuG1812G0200002616.01.T01">
    <property type="protein sequence ID" value="TuG1812G0200002616.01.T01"/>
    <property type="gene ID" value="TuG1812G0200002616.01"/>
</dbReference>
<organism evidence="1 2">
    <name type="scientific">Triticum urartu</name>
    <name type="common">Red wild einkorn</name>
    <name type="synonym">Crithodium urartu</name>
    <dbReference type="NCBI Taxonomy" id="4572"/>
    <lineage>
        <taxon>Eukaryota</taxon>
        <taxon>Viridiplantae</taxon>
        <taxon>Streptophyta</taxon>
        <taxon>Embryophyta</taxon>
        <taxon>Tracheophyta</taxon>
        <taxon>Spermatophyta</taxon>
        <taxon>Magnoliopsida</taxon>
        <taxon>Liliopsida</taxon>
        <taxon>Poales</taxon>
        <taxon>Poaceae</taxon>
        <taxon>BOP clade</taxon>
        <taxon>Pooideae</taxon>
        <taxon>Triticodae</taxon>
        <taxon>Triticeae</taxon>
        <taxon>Triticinae</taxon>
        <taxon>Triticum</taxon>
    </lineage>
</organism>
<dbReference type="AlphaFoldDB" id="A0A8R7PE52"/>
<reference evidence="1" key="2">
    <citation type="submission" date="2018-03" db="EMBL/GenBank/DDBJ databases">
        <title>The Triticum urartu genome reveals the dynamic nature of wheat genome evolution.</title>
        <authorList>
            <person name="Ling H."/>
            <person name="Ma B."/>
            <person name="Shi X."/>
            <person name="Liu H."/>
            <person name="Dong L."/>
            <person name="Sun H."/>
            <person name="Cao Y."/>
            <person name="Gao Q."/>
            <person name="Zheng S."/>
            <person name="Li Y."/>
            <person name="Yu Y."/>
            <person name="Du H."/>
            <person name="Qi M."/>
            <person name="Li Y."/>
            <person name="Yu H."/>
            <person name="Cui Y."/>
            <person name="Wang N."/>
            <person name="Chen C."/>
            <person name="Wu H."/>
            <person name="Zhao Y."/>
            <person name="Zhang J."/>
            <person name="Li Y."/>
            <person name="Zhou W."/>
            <person name="Zhang B."/>
            <person name="Hu W."/>
            <person name="Eijk M."/>
            <person name="Tang J."/>
            <person name="Witsenboer H."/>
            <person name="Zhao S."/>
            <person name="Li Z."/>
            <person name="Zhang A."/>
            <person name="Wang D."/>
            <person name="Liang C."/>
        </authorList>
    </citation>
    <scope>NUCLEOTIDE SEQUENCE [LARGE SCALE GENOMIC DNA]</scope>
    <source>
        <strain evidence="1">cv. G1812</strain>
    </source>
</reference>
<proteinExistence type="predicted"/>